<dbReference type="AlphaFoldDB" id="A0A450VZY3"/>
<feature type="domain" description="Potassium channel" evidence="3">
    <location>
        <begin position="336"/>
        <end position="388"/>
    </location>
</feature>
<evidence type="ECO:0000313" key="4">
    <source>
        <dbReference type="EMBL" id="VFK10246.1"/>
    </source>
</evidence>
<organism evidence="4">
    <name type="scientific">Candidatus Kentrum sp. LPFa</name>
    <dbReference type="NCBI Taxonomy" id="2126335"/>
    <lineage>
        <taxon>Bacteria</taxon>
        <taxon>Pseudomonadati</taxon>
        <taxon>Pseudomonadota</taxon>
        <taxon>Gammaproteobacteria</taxon>
        <taxon>Candidatus Kentrum</taxon>
    </lineage>
</organism>
<feature type="transmembrane region" description="Helical" evidence="2">
    <location>
        <begin position="339"/>
        <end position="358"/>
    </location>
</feature>
<keyword evidence="2" id="KW-0472">Membrane</keyword>
<reference evidence="4" key="1">
    <citation type="submission" date="2019-02" db="EMBL/GenBank/DDBJ databases">
        <authorList>
            <person name="Gruber-Vodicka R. H."/>
            <person name="Seah K. B. B."/>
        </authorList>
    </citation>
    <scope>NUCLEOTIDE SEQUENCE</scope>
    <source>
        <strain evidence="4">BECK_S313</strain>
    </source>
</reference>
<feature type="transmembrane region" description="Helical" evidence="2">
    <location>
        <begin position="364"/>
        <end position="388"/>
    </location>
</feature>
<feature type="region of interest" description="Disordered" evidence="1">
    <location>
        <begin position="410"/>
        <end position="449"/>
    </location>
</feature>
<feature type="compositionally biased region" description="Polar residues" evidence="1">
    <location>
        <begin position="438"/>
        <end position="449"/>
    </location>
</feature>
<name>A0A450VZY3_9GAMM</name>
<evidence type="ECO:0000256" key="1">
    <source>
        <dbReference type="SAM" id="MobiDB-lite"/>
    </source>
</evidence>
<dbReference type="EMBL" id="CAADFK010000013">
    <property type="protein sequence ID" value="VFK10246.1"/>
    <property type="molecule type" value="Genomic_DNA"/>
</dbReference>
<dbReference type="Pfam" id="PF07885">
    <property type="entry name" value="Ion_trans_2"/>
    <property type="match status" value="1"/>
</dbReference>
<dbReference type="Gene3D" id="1.10.287.70">
    <property type="match status" value="1"/>
</dbReference>
<protein>
    <submittedName>
        <fullName evidence="4">Ion channel</fullName>
    </submittedName>
</protein>
<keyword evidence="2" id="KW-0812">Transmembrane</keyword>
<proteinExistence type="predicted"/>
<evidence type="ECO:0000256" key="2">
    <source>
        <dbReference type="SAM" id="Phobius"/>
    </source>
</evidence>
<gene>
    <name evidence="4" type="ORF">BECKLPF1236B_GA0070989_101315</name>
</gene>
<evidence type="ECO:0000259" key="3">
    <source>
        <dbReference type="Pfam" id="PF07885"/>
    </source>
</evidence>
<dbReference type="SUPFAM" id="SSF81324">
    <property type="entry name" value="Voltage-gated potassium channels"/>
    <property type="match status" value="1"/>
</dbReference>
<feature type="region of interest" description="Disordered" evidence="1">
    <location>
        <begin position="305"/>
        <end position="325"/>
    </location>
</feature>
<dbReference type="InterPro" id="IPR013099">
    <property type="entry name" value="K_chnl_dom"/>
</dbReference>
<keyword evidence="2" id="KW-1133">Transmembrane helix</keyword>
<feature type="transmembrane region" description="Helical" evidence="2">
    <location>
        <begin position="45"/>
        <end position="67"/>
    </location>
</feature>
<sequence>MLVLAVFVTAVSMFITVSVYSSTSGRLGNFKKLAQKVVTRQSGATLLSFFTQFLVVTFLLSMSLAVADGFGRCGDDIPAALRDLSEEVDRKCKNPKGMDKYVILFETESSTPLLKSSKFDNHIYLQYDFDKEGLALICKEEKVSKDNINKKDICKGNYQGIYILAEMNRLVDALYNKERCDTFFAMEAFPNLNENGKVDGDDLINLAMAEKRRIAIEQELHKIINEEFSGKSWRPWPRVYLSTAKNDKDKYPVWHNKFFEGQGKESNKDFVFVLKNEERPSKKMHVAVLLTPISMAPATNRIGYEHVPKKTPENNTSAVNDTPEEPNEIAGKIKRQKKFIDYLYFMIYTITTTGYGDLHPKGDFARLLVSIANLIEVFFGVIFINVLIAHGMLRYHGQFQQEDKRMLPKIKEDTSKLANEGVRSDNEANRNRKIGAQATVQPNPNRAYP</sequence>
<accession>A0A450VZY3</accession>